<keyword evidence="11 16" id="KW-0067">ATP-binding</keyword>
<dbReference type="GO" id="GO:0015937">
    <property type="term" value="P:coenzyme A biosynthetic process"/>
    <property type="evidence" value="ECO:0007669"/>
    <property type="project" value="UniProtKB-UniRule"/>
</dbReference>
<dbReference type="GO" id="GO:0004594">
    <property type="term" value="F:pantothenate kinase activity"/>
    <property type="evidence" value="ECO:0007669"/>
    <property type="project" value="UniProtKB-UniRule"/>
</dbReference>
<comment type="catalytic activity">
    <reaction evidence="1 16">
        <text>(R)-pantothenate + ATP = (R)-4'-phosphopantothenate + ADP + H(+)</text>
        <dbReference type="Rhea" id="RHEA:16373"/>
        <dbReference type="ChEBI" id="CHEBI:10986"/>
        <dbReference type="ChEBI" id="CHEBI:15378"/>
        <dbReference type="ChEBI" id="CHEBI:29032"/>
        <dbReference type="ChEBI" id="CHEBI:30616"/>
        <dbReference type="ChEBI" id="CHEBI:456216"/>
        <dbReference type="EC" id="2.7.1.33"/>
    </reaction>
</comment>
<keyword evidence="16" id="KW-0479">Metal-binding</keyword>
<keyword evidence="9 16" id="KW-0547">Nucleotide-binding</keyword>
<evidence type="ECO:0000256" key="8">
    <source>
        <dbReference type="ARBA" id="ARBA00022679"/>
    </source>
</evidence>
<dbReference type="Gene3D" id="3.30.420.40">
    <property type="match status" value="1"/>
</dbReference>
<evidence type="ECO:0000256" key="2">
    <source>
        <dbReference type="ARBA" id="ARBA00001958"/>
    </source>
</evidence>
<dbReference type="EC" id="2.7.1.33" evidence="6 16"/>
<proteinExistence type="inferred from homology"/>
<feature type="binding site" evidence="16">
    <location>
        <begin position="95"/>
        <end position="98"/>
    </location>
    <ligand>
        <name>substrate</name>
    </ligand>
</feature>
<gene>
    <name evidence="16" type="primary">coaX</name>
    <name evidence="17" type="ORF">T230_06265</name>
</gene>
<evidence type="ECO:0000256" key="13">
    <source>
        <dbReference type="ARBA" id="ARBA00022993"/>
    </source>
</evidence>
<accession>W2CNY7</accession>
<keyword evidence="8 16" id="KW-0808">Transferase</keyword>
<evidence type="ECO:0000256" key="3">
    <source>
        <dbReference type="ARBA" id="ARBA00004496"/>
    </source>
</evidence>
<evidence type="ECO:0000313" key="17">
    <source>
        <dbReference type="EMBL" id="ETK08743.1"/>
    </source>
</evidence>
<dbReference type="AlphaFoldDB" id="W2CNY7"/>
<evidence type="ECO:0000256" key="7">
    <source>
        <dbReference type="ARBA" id="ARBA00022490"/>
    </source>
</evidence>
<dbReference type="SUPFAM" id="SSF53067">
    <property type="entry name" value="Actin-like ATPase domain"/>
    <property type="match status" value="2"/>
</dbReference>
<dbReference type="PATRIC" id="fig|1411022.3.peg.546"/>
<dbReference type="Proteomes" id="UP000034982">
    <property type="component" value="Unassembled WGS sequence"/>
</dbReference>
<comment type="similarity">
    <text evidence="14 16">Belongs to the type III pantothenate kinase family.</text>
</comment>
<dbReference type="UniPathway" id="UPA00241">
    <property type="reaction ID" value="UER00352"/>
</dbReference>
<evidence type="ECO:0000256" key="10">
    <source>
        <dbReference type="ARBA" id="ARBA00022777"/>
    </source>
</evidence>
<evidence type="ECO:0000256" key="5">
    <source>
        <dbReference type="ARBA" id="ARBA00011738"/>
    </source>
</evidence>
<dbReference type="GO" id="GO:0046872">
    <property type="term" value="F:metal ion binding"/>
    <property type="evidence" value="ECO:0007669"/>
    <property type="project" value="UniProtKB-KW"/>
</dbReference>
<evidence type="ECO:0000256" key="1">
    <source>
        <dbReference type="ARBA" id="ARBA00001206"/>
    </source>
</evidence>
<feature type="binding site" evidence="16">
    <location>
        <position position="173"/>
    </location>
    <ligand>
        <name>substrate</name>
    </ligand>
</feature>
<comment type="caution">
    <text evidence="17">The sequence shown here is derived from an EMBL/GenBank/DDBJ whole genome shotgun (WGS) entry which is preliminary data.</text>
</comment>
<reference evidence="17 18" key="1">
    <citation type="submission" date="2013-11" db="EMBL/GenBank/DDBJ databases">
        <title>Single cell genomics of uncultured Tannerella BU063 (oral taxon 286).</title>
        <authorList>
            <person name="Beall C.J."/>
            <person name="Campbell A.G."/>
            <person name="Griffen A.L."/>
            <person name="Podar M."/>
            <person name="Leys E.J."/>
        </authorList>
    </citation>
    <scope>NUCLEOTIDE SEQUENCE [LARGE SCALE GENOMIC DNA]</scope>
    <source>
        <strain evidence="17">Cell 1/3</strain>
    </source>
</reference>
<keyword evidence="7 16" id="KW-0963">Cytoplasm</keyword>
<evidence type="ECO:0000256" key="14">
    <source>
        <dbReference type="ARBA" id="ARBA00038036"/>
    </source>
</evidence>
<evidence type="ECO:0000256" key="15">
    <source>
        <dbReference type="ARBA" id="ARBA00040883"/>
    </source>
</evidence>
<evidence type="ECO:0000256" key="4">
    <source>
        <dbReference type="ARBA" id="ARBA00005225"/>
    </source>
</evidence>
<dbReference type="PANTHER" id="PTHR34265:SF1">
    <property type="entry name" value="TYPE III PANTOTHENATE KINASE"/>
    <property type="match status" value="1"/>
</dbReference>
<protein>
    <recommendedName>
        <fullName evidence="15 16">Type III pantothenate kinase</fullName>
        <ecNumber evidence="6 16">2.7.1.33</ecNumber>
    </recommendedName>
    <alternativeName>
        <fullName evidence="16">PanK-III</fullName>
    </alternativeName>
    <alternativeName>
        <fullName evidence="16">Pantothenic acid kinase</fullName>
    </alternativeName>
</protein>
<evidence type="ECO:0000256" key="6">
    <source>
        <dbReference type="ARBA" id="ARBA00012102"/>
    </source>
</evidence>
<feature type="binding site" evidence="16">
    <location>
        <position position="118"/>
    </location>
    <ligand>
        <name>K(+)</name>
        <dbReference type="ChEBI" id="CHEBI:29103"/>
    </ligand>
</feature>
<evidence type="ECO:0000313" key="18">
    <source>
        <dbReference type="Proteomes" id="UP000034982"/>
    </source>
</evidence>
<dbReference type="PANTHER" id="PTHR34265">
    <property type="entry name" value="TYPE III PANTOTHENATE KINASE"/>
    <property type="match status" value="1"/>
</dbReference>
<dbReference type="CDD" id="cd24015">
    <property type="entry name" value="ASKHA_NBD_PanK-III"/>
    <property type="match status" value="1"/>
</dbReference>
<comment type="subcellular location">
    <subcellularLocation>
        <location evidence="3 16">Cytoplasm</location>
    </subcellularLocation>
</comment>
<name>W2CNY7_9BACT</name>
<comment type="cofactor">
    <cofactor evidence="16">
        <name>NH4(+)</name>
        <dbReference type="ChEBI" id="CHEBI:28938"/>
    </cofactor>
    <cofactor evidence="16">
        <name>K(+)</name>
        <dbReference type="ChEBI" id="CHEBI:29103"/>
    </cofactor>
    <text evidence="16">A monovalent cation. Ammonium or potassium.</text>
</comment>
<sequence length="244" mass="27229">MNLILDQGNTATKIVLVDRGEAVYSAACSRLTSEELAALIDRYRPECGIIASVAEPDPAWLPLLRRRLRRFLSLNDDPTIRLPITLGYRTPETLGRDRIAAAVGAWTLRPEVPLLIIDAGTAITYDVVLPPGHFVGGNISPGLTTRFRALHDYTRRLPLISERDEVPDLGVTTEEAILSGVVRGIVYEMNGYIETMHTKHPHAAVFLTGGHAPYFDRRLKCRTFASENLVWLGLNRIIEYNEDK</sequence>
<dbReference type="GO" id="GO:0005524">
    <property type="term" value="F:ATP binding"/>
    <property type="evidence" value="ECO:0007669"/>
    <property type="project" value="UniProtKB-UniRule"/>
</dbReference>
<dbReference type="HAMAP" id="MF_01274">
    <property type="entry name" value="Pantothen_kinase_3"/>
    <property type="match status" value="1"/>
</dbReference>
<evidence type="ECO:0000256" key="9">
    <source>
        <dbReference type="ARBA" id="ARBA00022741"/>
    </source>
</evidence>
<comment type="cofactor">
    <cofactor evidence="2">
        <name>K(+)</name>
        <dbReference type="ChEBI" id="CHEBI:29103"/>
    </cofactor>
</comment>
<evidence type="ECO:0000256" key="11">
    <source>
        <dbReference type="ARBA" id="ARBA00022840"/>
    </source>
</evidence>
<dbReference type="InterPro" id="IPR004619">
    <property type="entry name" value="Type_III_PanK"/>
</dbReference>
<organism evidence="17 18">
    <name type="scientific">Tannerella sp. oral taxon BU063 isolate Cell 1/3</name>
    <dbReference type="NCBI Taxonomy" id="1411022"/>
    <lineage>
        <taxon>Bacteria</taxon>
        <taxon>Pseudomonadati</taxon>
        <taxon>Bacteroidota</taxon>
        <taxon>Bacteroidia</taxon>
        <taxon>Bacteroidales</taxon>
        <taxon>Tannerellaceae</taxon>
        <taxon>Tannerella</taxon>
    </lineage>
</organism>
<keyword evidence="10 16" id="KW-0418">Kinase</keyword>
<comment type="function">
    <text evidence="16">Catalyzes the phosphorylation of pantothenate (Pan), the first step in CoA biosynthesis.</text>
</comment>
<comment type="pathway">
    <text evidence="4 16">Cofactor biosynthesis; coenzyme A biosynthesis; CoA from (R)-pantothenate: step 1/5.</text>
</comment>
<dbReference type="Pfam" id="PF03309">
    <property type="entry name" value="Pan_kinase"/>
    <property type="match status" value="1"/>
</dbReference>
<feature type="active site" description="Proton acceptor" evidence="16">
    <location>
        <position position="97"/>
    </location>
</feature>
<dbReference type="NCBIfam" id="TIGR00671">
    <property type="entry name" value="baf"/>
    <property type="match status" value="1"/>
</dbReference>
<evidence type="ECO:0000256" key="12">
    <source>
        <dbReference type="ARBA" id="ARBA00022958"/>
    </source>
</evidence>
<dbReference type="EMBL" id="AYYE01000894">
    <property type="protein sequence ID" value="ETK08743.1"/>
    <property type="molecule type" value="Genomic_DNA"/>
</dbReference>
<comment type="subunit">
    <text evidence="5 16">Homodimer.</text>
</comment>
<dbReference type="InterPro" id="IPR043129">
    <property type="entry name" value="ATPase_NBD"/>
</dbReference>
<keyword evidence="12 16" id="KW-0630">Potassium</keyword>
<keyword evidence="13 16" id="KW-0173">Coenzyme A biosynthesis</keyword>
<feature type="binding site" evidence="16">
    <location>
        <position position="121"/>
    </location>
    <ligand>
        <name>ATP</name>
        <dbReference type="ChEBI" id="CHEBI:30616"/>
    </ligand>
</feature>
<evidence type="ECO:0000256" key="16">
    <source>
        <dbReference type="HAMAP-Rule" id="MF_01274"/>
    </source>
</evidence>
<dbReference type="GO" id="GO:0005737">
    <property type="term" value="C:cytoplasm"/>
    <property type="evidence" value="ECO:0007669"/>
    <property type="project" value="UniProtKB-SubCell"/>
</dbReference>
<feature type="binding site" evidence="16">
    <location>
        <position position="88"/>
    </location>
    <ligand>
        <name>substrate</name>
    </ligand>
</feature>
<feature type="binding site" evidence="16">
    <location>
        <begin position="6"/>
        <end position="13"/>
    </location>
    <ligand>
        <name>ATP</name>
        <dbReference type="ChEBI" id="CHEBI:30616"/>
    </ligand>
</feature>